<name>B4GAW8_DROPE</name>
<gene>
    <name evidence="3" type="primary">Dper\GL10633</name>
    <name evidence="3" type="ORF">Dper_GL10633</name>
</gene>
<feature type="region of interest" description="Disordered" evidence="1">
    <location>
        <begin position="303"/>
        <end position="341"/>
    </location>
</feature>
<dbReference type="GO" id="GO:0045087">
    <property type="term" value="P:innate immune response"/>
    <property type="evidence" value="ECO:0007669"/>
    <property type="project" value="EnsemblMetazoa"/>
</dbReference>
<keyword evidence="4" id="KW-1185">Reference proteome</keyword>
<evidence type="ECO:0000256" key="1">
    <source>
        <dbReference type="SAM" id="MobiDB-lite"/>
    </source>
</evidence>
<sequence length="341" mass="38968">MFFGSFFVFLSAFCGSDVVWFQLVYGFCYGSRQVGVRRLSVYATLRALIYVRYLGLSKLTNAFGITALAMSIAVFIGTTLGGILVEATQDYSAAFAMAVFCIMLSGSLKLVLARQGTETPHYQATSERYFQHHESPQHLKSVTVPAPLSKFSCVDLVMFANALPIRAKILREMSYMRRSLLDSTLRRRMMPMAGWSSNSTDDWEPIPCHYRVTNNPVCRPVAVSRPKYFRRPENCRTDEELAGDPRSSLGVFSRCNIPYRPQAKCMSSCGQRIDKTMYRPSRSLHRVYQQHWVEEKRYRKPRRRCPYRSGGSIDAASREEVRRTAQEDLPRLRSHQMPEAG</sequence>
<feature type="transmembrane region" description="Helical" evidence="2">
    <location>
        <begin position="91"/>
        <end position="112"/>
    </location>
</feature>
<dbReference type="GO" id="GO:0006085">
    <property type="term" value="P:acetyl-CoA biosynthetic process"/>
    <property type="evidence" value="ECO:0007669"/>
    <property type="project" value="EnsemblMetazoa"/>
</dbReference>
<dbReference type="EMBL" id="CH479181">
    <property type="protein sequence ID" value="EDW32070.1"/>
    <property type="molecule type" value="Genomic_DNA"/>
</dbReference>
<dbReference type="HOGENOM" id="CLU_814503_0_0_1"/>
<dbReference type="eggNOG" id="KOG2504">
    <property type="taxonomic scope" value="Eukaryota"/>
</dbReference>
<dbReference type="Pfam" id="PF07248">
    <property type="entry name" value="DUF1431"/>
    <property type="match status" value="1"/>
</dbReference>
<dbReference type="InterPro" id="IPR006611">
    <property type="entry name" value="DUF1431_DROsp"/>
</dbReference>
<dbReference type="GO" id="GO:0015123">
    <property type="term" value="F:acetate transmembrane transporter activity"/>
    <property type="evidence" value="ECO:0007669"/>
    <property type="project" value="EnsemblMetazoa"/>
</dbReference>
<evidence type="ECO:0000256" key="2">
    <source>
        <dbReference type="SAM" id="Phobius"/>
    </source>
</evidence>
<feature type="compositionally biased region" description="Basic and acidic residues" evidence="1">
    <location>
        <begin position="316"/>
        <end position="331"/>
    </location>
</feature>
<feature type="transmembrane region" description="Helical" evidence="2">
    <location>
        <begin position="6"/>
        <end position="28"/>
    </location>
</feature>
<accession>B4GAW8</accession>
<evidence type="ECO:0000313" key="4">
    <source>
        <dbReference type="Proteomes" id="UP000008744"/>
    </source>
</evidence>
<dbReference type="Proteomes" id="UP000008744">
    <property type="component" value="Unassembled WGS sequence"/>
</dbReference>
<evidence type="ECO:0000313" key="3">
    <source>
        <dbReference type="EMBL" id="EDW32070.1"/>
    </source>
</evidence>
<dbReference type="OrthoDB" id="7840301at2759"/>
<proteinExistence type="predicted"/>
<reference evidence="3 4" key="1">
    <citation type="journal article" date="2007" name="Nature">
        <title>Evolution of genes and genomes on the Drosophila phylogeny.</title>
        <authorList>
            <consortium name="Drosophila 12 Genomes Consortium"/>
            <person name="Clark A.G."/>
            <person name="Eisen M.B."/>
            <person name="Smith D.R."/>
            <person name="Bergman C.M."/>
            <person name="Oliver B."/>
            <person name="Markow T.A."/>
            <person name="Kaufman T.C."/>
            <person name="Kellis M."/>
            <person name="Gelbart W."/>
            <person name="Iyer V.N."/>
            <person name="Pollard D.A."/>
            <person name="Sackton T.B."/>
            <person name="Larracuente A.M."/>
            <person name="Singh N.D."/>
            <person name="Abad J.P."/>
            <person name="Abt D.N."/>
            <person name="Adryan B."/>
            <person name="Aguade M."/>
            <person name="Akashi H."/>
            <person name="Anderson W.W."/>
            <person name="Aquadro C.F."/>
            <person name="Ardell D.H."/>
            <person name="Arguello R."/>
            <person name="Artieri C.G."/>
            <person name="Barbash D.A."/>
            <person name="Barker D."/>
            <person name="Barsanti P."/>
            <person name="Batterham P."/>
            <person name="Batzoglou S."/>
            <person name="Begun D."/>
            <person name="Bhutkar A."/>
            <person name="Blanco E."/>
            <person name="Bosak S.A."/>
            <person name="Bradley R.K."/>
            <person name="Brand A.D."/>
            <person name="Brent M.R."/>
            <person name="Brooks A.N."/>
            <person name="Brown R.H."/>
            <person name="Butlin R.K."/>
            <person name="Caggese C."/>
            <person name="Calvi B.R."/>
            <person name="Bernardo de Carvalho A."/>
            <person name="Caspi A."/>
            <person name="Castrezana S."/>
            <person name="Celniker S.E."/>
            <person name="Chang J.L."/>
            <person name="Chapple C."/>
            <person name="Chatterji S."/>
            <person name="Chinwalla A."/>
            <person name="Civetta A."/>
            <person name="Clifton S.W."/>
            <person name="Comeron J.M."/>
            <person name="Costello J.C."/>
            <person name="Coyne J.A."/>
            <person name="Daub J."/>
            <person name="David R.G."/>
            <person name="Delcher A.L."/>
            <person name="Delehaunty K."/>
            <person name="Do C.B."/>
            <person name="Ebling H."/>
            <person name="Edwards K."/>
            <person name="Eickbush T."/>
            <person name="Evans J.D."/>
            <person name="Filipski A."/>
            <person name="Findeiss S."/>
            <person name="Freyhult E."/>
            <person name="Fulton L."/>
            <person name="Fulton R."/>
            <person name="Garcia A.C."/>
            <person name="Gardiner A."/>
            <person name="Garfield D.A."/>
            <person name="Garvin B.E."/>
            <person name="Gibson G."/>
            <person name="Gilbert D."/>
            <person name="Gnerre S."/>
            <person name="Godfrey J."/>
            <person name="Good R."/>
            <person name="Gotea V."/>
            <person name="Gravely B."/>
            <person name="Greenberg A.J."/>
            <person name="Griffiths-Jones S."/>
            <person name="Gross S."/>
            <person name="Guigo R."/>
            <person name="Gustafson E.A."/>
            <person name="Haerty W."/>
            <person name="Hahn M.W."/>
            <person name="Halligan D.L."/>
            <person name="Halpern A.L."/>
            <person name="Halter G.M."/>
            <person name="Han M.V."/>
            <person name="Heger A."/>
            <person name="Hillier L."/>
            <person name="Hinrichs A.S."/>
            <person name="Holmes I."/>
            <person name="Hoskins R.A."/>
            <person name="Hubisz M.J."/>
            <person name="Hultmark D."/>
            <person name="Huntley M.A."/>
            <person name="Jaffe D.B."/>
            <person name="Jagadeeshan S."/>
            <person name="Jeck W.R."/>
            <person name="Johnson J."/>
            <person name="Jones C.D."/>
            <person name="Jordan W.C."/>
            <person name="Karpen G.H."/>
            <person name="Kataoka E."/>
            <person name="Keightley P.D."/>
            <person name="Kheradpour P."/>
            <person name="Kirkness E.F."/>
            <person name="Koerich L.B."/>
            <person name="Kristiansen K."/>
            <person name="Kudrna D."/>
            <person name="Kulathinal R.J."/>
            <person name="Kumar S."/>
            <person name="Kwok R."/>
            <person name="Lander E."/>
            <person name="Langley C.H."/>
            <person name="Lapoint R."/>
            <person name="Lazzaro B.P."/>
            <person name="Lee S.J."/>
            <person name="Levesque L."/>
            <person name="Li R."/>
            <person name="Lin C.F."/>
            <person name="Lin M.F."/>
            <person name="Lindblad-Toh K."/>
            <person name="Llopart A."/>
            <person name="Long M."/>
            <person name="Low L."/>
            <person name="Lozovsky E."/>
            <person name="Lu J."/>
            <person name="Luo M."/>
            <person name="Machado C.A."/>
            <person name="Makalowski W."/>
            <person name="Marzo M."/>
            <person name="Matsuda M."/>
            <person name="Matzkin L."/>
            <person name="McAllister B."/>
            <person name="McBride C.S."/>
            <person name="McKernan B."/>
            <person name="McKernan K."/>
            <person name="Mendez-Lago M."/>
            <person name="Minx P."/>
            <person name="Mollenhauer M.U."/>
            <person name="Montooth K."/>
            <person name="Mount S.M."/>
            <person name="Mu X."/>
            <person name="Myers E."/>
            <person name="Negre B."/>
            <person name="Newfeld S."/>
            <person name="Nielsen R."/>
            <person name="Noor M.A."/>
            <person name="O'Grady P."/>
            <person name="Pachter L."/>
            <person name="Papaceit M."/>
            <person name="Parisi M.J."/>
            <person name="Parisi M."/>
            <person name="Parts L."/>
            <person name="Pedersen J.S."/>
            <person name="Pesole G."/>
            <person name="Phillippy A.M."/>
            <person name="Ponting C.P."/>
            <person name="Pop M."/>
            <person name="Porcelli D."/>
            <person name="Powell J.R."/>
            <person name="Prohaska S."/>
            <person name="Pruitt K."/>
            <person name="Puig M."/>
            <person name="Quesneville H."/>
            <person name="Ram K.R."/>
            <person name="Rand D."/>
            <person name="Rasmussen M.D."/>
            <person name="Reed L.K."/>
            <person name="Reenan R."/>
            <person name="Reily A."/>
            <person name="Remington K.A."/>
            <person name="Rieger T.T."/>
            <person name="Ritchie M.G."/>
            <person name="Robin C."/>
            <person name="Rogers Y.H."/>
            <person name="Rohde C."/>
            <person name="Rozas J."/>
            <person name="Rubenfield M.J."/>
            <person name="Ruiz A."/>
            <person name="Russo S."/>
            <person name="Salzberg S.L."/>
            <person name="Sanchez-Gracia A."/>
            <person name="Saranga D.J."/>
            <person name="Sato H."/>
            <person name="Schaeffer S.W."/>
            <person name="Schatz M.C."/>
            <person name="Schlenke T."/>
            <person name="Schwartz R."/>
            <person name="Segarra C."/>
            <person name="Singh R.S."/>
            <person name="Sirot L."/>
            <person name="Sirota M."/>
            <person name="Sisneros N.B."/>
            <person name="Smith C.D."/>
            <person name="Smith T.F."/>
            <person name="Spieth J."/>
            <person name="Stage D.E."/>
            <person name="Stark A."/>
            <person name="Stephan W."/>
            <person name="Strausberg R.L."/>
            <person name="Strempel S."/>
            <person name="Sturgill D."/>
            <person name="Sutton G."/>
            <person name="Sutton G.G."/>
            <person name="Tao W."/>
            <person name="Teichmann S."/>
            <person name="Tobari Y.N."/>
            <person name="Tomimura Y."/>
            <person name="Tsolas J.M."/>
            <person name="Valente V.L."/>
            <person name="Venter E."/>
            <person name="Venter J.C."/>
            <person name="Vicario S."/>
            <person name="Vieira F.G."/>
            <person name="Vilella A.J."/>
            <person name="Villasante A."/>
            <person name="Walenz B."/>
            <person name="Wang J."/>
            <person name="Wasserman M."/>
            <person name="Watts T."/>
            <person name="Wilson D."/>
            <person name="Wilson R.K."/>
            <person name="Wing R.A."/>
            <person name="Wolfner M.F."/>
            <person name="Wong A."/>
            <person name="Wong G.K."/>
            <person name="Wu C.I."/>
            <person name="Wu G."/>
            <person name="Yamamoto D."/>
            <person name="Yang H.P."/>
            <person name="Yang S.P."/>
            <person name="Yorke J.A."/>
            <person name="Yoshida K."/>
            <person name="Zdobnov E."/>
            <person name="Zhang P."/>
            <person name="Zhang Y."/>
            <person name="Zimin A.V."/>
            <person name="Baldwin J."/>
            <person name="Abdouelleil A."/>
            <person name="Abdulkadir J."/>
            <person name="Abebe A."/>
            <person name="Abera B."/>
            <person name="Abreu J."/>
            <person name="Acer S.C."/>
            <person name="Aftuck L."/>
            <person name="Alexander A."/>
            <person name="An P."/>
            <person name="Anderson E."/>
            <person name="Anderson S."/>
            <person name="Arachi H."/>
            <person name="Azer M."/>
            <person name="Bachantsang P."/>
            <person name="Barry A."/>
            <person name="Bayul T."/>
            <person name="Berlin A."/>
            <person name="Bessette D."/>
            <person name="Bloom T."/>
            <person name="Blye J."/>
            <person name="Boguslavskiy L."/>
            <person name="Bonnet C."/>
            <person name="Boukhgalter B."/>
            <person name="Bourzgui I."/>
            <person name="Brown A."/>
            <person name="Cahill P."/>
            <person name="Channer S."/>
            <person name="Cheshatsang Y."/>
            <person name="Chuda L."/>
            <person name="Citroen M."/>
            <person name="Collymore A."/>
            <person name="Cooke P."/>
            <person name="Costello M."/>
            <person name="D'Aco K."/>
            <person name="Daza R."/>
            <person name="De Haan G."/>
            <person name="DeGray S."/>
            <person name="DeMaso C."/>
            <person name="Dhargay N."/>
            <person name="Dooley K."/>
            <person name="Dooley E."/>
            <person name="Doricent M."/>
            <person name="Dorje P."/>
            <person name="Dorjee K."/>
            <person name="Dupes A."/>
            <person name="Elong R."/>
            <person name="Falk J."/>
            <person name="Farina A."/>
            <person name="Faro S."/>
            <person name="Ferguson D."/>
            <person name="Fisher S."/>
            <person name="Foley C.D."/>
            <person name="Franke A."/>
            <person name="Friedrich D."/>
            <person name="Gadbois L."/>
            <person name="Gearin G."/>
            <person name="Gearin C.R."/>
            <person name="Giannoukos G."/>
            <person name="Goode T."/>
            <person name="Graham J."/>
            <person name="Grandbois E."/>
            <person name="Grewal S."/>
            <person name="Gyaltsen K."/>
            <person name="Hafez N."/>
            <person name="Hagos B."/>
            <person name="Hall J."/>
            <person name="Henson C."/>
            <person name="Hollinger A."/>
            <person name="Honan T."/>
            <person name="Huard M.D."/>
            <person name="Hughes L."/>
            <person name="Hurhula B."/>
            <person name="Husby M.E."/>
            <person name="Kamat A."/>
            <person name="Kanga B."/>
            <person name="Kashin S."/>
            <person name="Khazanovich D."/>
            <person name="Kisner P."/>
            <person name="Lance K."/>
            <person name="Lara M."/>
            <person name="Lee W."/>
            <person name="Lennon N."/>
            <person name="Letendre F."/>
            <person name="LeVine R."/>
            <person name="Lipovsky A."/>
            <person name="Liu X."/>
            <person name="Liu J."/>
            <person name="Liu S."/>
            <person name="Lokyitsang T."/>
            <person name="Lokyitsang Y."/>
            <person name="Lubonja R."/>
            <person name="Lui A."/>
            <person name="MacDonald P."/>
            <person name="Magnisalis V."/>
            <person name="Maru K."/>
            <person name="Matthews C."/>
            <person name="McCusker W."/>
            <person name="McDonough S."/>
            <person name="Mehta T."/>
            <person name="Meldrim J."/>
            <person name="Meneus L."/>
            <person name="Mihai O."/>
            <person name="Mihalev A."/>
            <person name="Mihova T."/>
            <person name="Mittelman R."/>
            <person name="Mlenga V."/>
            <person name="Montmayeur A."/>
            <person name="Mulrain L."/>
            <person name="Navidi A."/>
            <person name="Naylor J."/>
            <person name="Negash T."/>
            <person name="Nguyen T."/>
            <person name="Nguyen N."/>
            <person name="Nicol R."/>
            <person name="Norbu C."/>
            <person name="Norbu N."/>
            <person name="Novod N."/>
            <person name="O'Neill B."/>
            <person name="Osman S."/>
            <person name="Markiewicz E."/>
            <person name="Oyono O.L."/>
            <person name="Patti C."/>
            <person name="Phunkhang P."/>
            <person name="Pierre F."/>
            <person name="Priest M."/>
            <person name="Raghuraman S."/>
            <person name="Rege F."/>
            <person name="Reyes R."/>
            <person name="Rise C."/>
            <person name="Rogov P."/>
            <person name="Ross K."/>
            <person name="Ryan E."/>
            <person name="Settipalli S."/>
            <person name="Shea T."/>
            <person name="Sherpa N."/>
            <person name="Shi L."/>
            <person name="Shih D."/>
            <person name="Sparrow T."/>
            <person name="Spaulding J."/>
            <person name="Stalker J."/>
            <person name="Stange-Thomann N."/>
            <person name="Stavropoulos S."/>
            <person name="Stone C."/>
            <person name="Strader C."/>
            <person name="Tesfaye S."/>
            <person name="Thomson T."/>
            <person name="Thoulutsang Y."/>
            <person name="Thoulutsang D."/>
            <person name="Topham K."/>
            <person name="Topping I."/>
            <person name="Tsamla T."/>
            <person name="Vassiliev H."/>
            <person name="Vo A."/>
            <person name="Wangchuk T."/>
            <person name="Wangdi T."/>
            <person name="Weiand M."/>
            <person name="Wilkinson J."/>
            <person name="Wilson A."/>
            <person name="Yadav S."/>
            <person name="Young G."/>
            <person name="Yu Q."/>
            <person name="Zembek L."/>
            <person name="Zhong D."/>
            <person name="Zimmer A."/>
            <person name="Zwirko Z."/>
            <person name="Jaffe D.B."/>
            <person name="Alvarez P."/>
            <person name="Brockman W."/>
            <person name="Butler J."/>
            <person name="Chin C."/>
            <person name="Gnerre S."/>
            <person name="Grabherr M."/>
            <person name="Kleber M."/>
            <person name="Mauceli E."/>
            <person name="MacCallum I."/>
        </authorList>
    </citation>
    <scope>NUCLEOTIDE SEQUENCE [LARGE SCALE GENOMIC DNA]</scope>
    <source>
        <strain evidence="4">MSH-3 / Tucson 14011-0111.49</strain>
    </source>
</reference>
<protein>
    <submittedName>
        <fullName evidence="3">GL10633</fullName>
    </submittedName>
</protein>
<dbReference type="AlphaFoldDB" id="B4GAW8"/>
<keyword evidence="2" id="KW-0812">Transmembrane</keyword>
<dbReference type="STRING" id="7234.B4GAW8"/>
<keyword evidence="2" id="KW-1133">Transmembrane helix</keyword>
<feature type="transmembrane region" description="Helical" evidence="2">
    <location>
        <begin position="62"/>
        <end position="85"/>
    </location>
</feature>
<keyword evidence="2" id="KW-0472">Membrane</keyword>
<organism evidence="4">
    <name type="scientific">Drosophila persimilis</name>
    <name type="common">Fruit fly</name>
    <dbReference type="NCBI Taxonomy" id="7234"/>
    <lineage>
        <taxon>Eukaryota</taxon>
        <taxon>Metazoa</taxon>
        <taxon>Ecdysozoa</taxon>
        <taxon>Arthropoda</taxon>
        <taxon>Hexapoda</taxon>
        <taxon>Insecta</taxon>
        <taxon>Pterygota</taxon>
        <taxon>Neoptera</taxon>
        <taxon>Endopterygota</taxon>
        <taxon>Diptera</taxon>
        <taxon>Brachycera</taxon>
        <taxon>Muscomorpha</taxon>
        <taxon>Ephydroidea</taxon>
        <taxon>Drosophilidae</taxon>
        <taxon>Drosophila</taxon>
        <taxon>Sophophora</taxon>
    </lineage>
</organism>